<dbReference type="RefSeq" id="WP_047438555.1">
    <property type="nucleotide sequence ID" value="NZ_CAWQXT010000054.1"/>
</dbReference>
<protein>
    <submittedName>
        <fullName evidence="2">Uncharacterized protein</fullName>
    </submittedName>
</protein>
<keyword evidence="1" id="KW-1133">Transmembrane helix</keyword>
<evidence type="ECO:0000313" key="3">
    <source>
        <dbReference type="Proteomes" id="UP000309618"/>
    </source>
</evidence>
<gene>
    <name evidence="2" type="ORF">E8Q35_02120</name>
</gene>
<comment type="caution">
    <text evidence="2">The sequence shown here is derived from an EMBL/GenBank/DDBJ whole genome shotgun (WGS) entry which is preliminary data.</text>
</comment>
<feature type="transmembrane region" description="Helical" evidence="1">
    <location>
        <begin position="123"/>
        <end position="144"/>
    </location>
</feature>
<evidence type="ECO:0000256" key="1">
    <source>
        <dbReference type="SAM" id="Phobius"/>
    </source>
</evidence>
<dbReference type="AlphaFoldDB" id="A0A4S5CVN7"/>
<feature type="transmembrane region" description="Helical" evidence="1">
    <location>
        <begin position="72"/>
        <end position="90"/>
    </location>
</feature>
<reference evidence="2 3" key="1">
    <citation type="submission" date="2019-04" db="EMBL/GenBank/DDBJ databases">
        <title>Comparative genomics of Aeromonas veronii strains pathogenic to fish.</title>
        <authorList>
            <person name="Cascarano M.C."/>
            <person name="Smyrli M."/>
            <person name="Katharios P."/>
        </authorList>
    </citation>
    <scope>NUCLEOTIDE SEQUENCE [LARGE SCALE GENOMIC DNA]</scope>
    <source>
        <strain evidence="2 3">XU1</strain>
    </source>
</reference>
<dbReference type="GeneID" id="60784229"/>
<accession>A0A4S5CVN7</accession>
<keyword evidence="1" id="KW-0472">Membrane</keyword>
<feature type="transmembrane region" description="Helical" evidence="1">
    <location>
        <begin position="31"/>
        <end position="51"/>
    </location>
</feature>
<keyword evidence="1" id="KW-0812">Transmembrane</keyword>
<organism evidence="2 3">
    <name type="scientific">Aeromonas veronii</name>
    <dbReference type="NCBI Taxonomy" id="654"/>
    <lineage>
        <taxon>Bacteria</taxon>
        <taxon>Pseudomonadati</taxon>
        <taxon>Pseudomonadota</taxon>
        <taxon>Gammaproteobacteria</taxon>
        <taxon>Aeromonadales</taxon>
        <taxon>Aeromonadaceae</taxon>
        <taxon>Aeromonas</taxon>
    </lineage>
</organism>
<name>A0A4S5CVN7_AERVE</name>
<evidence type="ECO:0000313" key="2">
    <source>
        <dbReference type="EMBL" id="THJ47868.1"/>
    </source>
</evidence>
<dbReference type="EMBL" id="SSUX01000001">
    <property type="protein sequence ID" value="THJ47868.1"/>
    <property type="molecule type" value="Genomic_DNA"/>
</dbReference>
<dbReference type="Proteomes" id="UP000309618">
    <property type="component" value="Unassembled WGS sequence"/>
</dbReference>
<sequence length="148" mass="15752">MKAIRIILQLVILAAGGITLAALIAVPTPNFTVIVVLLGFVALLLALTQALKEHTKNRLSPDHKLSFKPIGMVLLLSGMFAMFYGASILIGQQSLPNGSGACRALCGIILLASEAFGQAVAKLFAFSLWSVAGLFLCFIGYHLVRGRR</sequence>
<proteinExistence type="predicted"/>